<keyword evidence="3" id="KW-1185">Reference proteome</keyword>
<dbReference type="GO" id="GO:0008775">
    <property type="term" value="F:acetate CoA-transferase activity"/>
    <property type="evidence" value="ECO:0007669"/>
    <property type="project" value="InterPro"/>
</dbReference>
<evidence type="ECO:0000313" key="2">
    <source>
        <dbReference type="EMBL" id="QGG97014.1"/>
    </source>
</evidence>
<dbReference type="SUPFAM" id="SSF100950">
    <property type="entry name" value="NagB/RpiA/CoA transferase-like"/>
    <property type="match status" value="2"/>
</dbReference>
<dbReference type="PANTHER" id="PTHR21432:SF20">
    <property type="entry name" value="ACETYL-COA HYDROLASE"/>
    <property type="match status" value="1"/>
</dbReference>
<dbReference type="Pfam" id="PF13336">
    <property type="entry name" value="AcetylCoA_hyd_C"/>
    <property type="match status" value="1"/>
</dbReference>
<evidence type="ECO:0000259" key="1">
    <source>
        <dbReference type="Pfam" id="PF13336"/>
    </source>
</evidence>
<dbReference type="InterPro" id="IPR026888">
    <property type="entry name" value="AcetylCoA_hyd_C"/>
</dbReference>
<organism evidence="2 3">
    <name type="scientific">Actinomarinicola tropica</name>
    <dbReference type="NCBI Taxonomy" id="2789776"/>
    <lineage>
        <taxon>Bacteria</taxon>
        <taxon>Bacillati</taxon>
        <taxon>Actinomycetota</taxon>
        <taxon>Acidimicrobiia</taxon>
        <taxon>Acidimicrobiales</taxon>
        <taxon>Iamiaceae</taxon>
        <taxon>Actinomarinicola</taxon>
    </lineage>
</organism>
<dbReference type="EMBL" id="CP045851">
    <property type="protein sequence ID" value="QGG97014.1"/>
    <property type="molecule type" value="Genomic_DNA"/>
</dbReference>
<name>A0A5Q2RNP0_9ACTN</name>
<dbReference type="Proteomes" id="UP000334019">
    <property type="component" value="Chromosome"/>
</dbReference>
<dbReference type="KEGG" id="atq:GH723_07275"/>
<reference evidence="2 3" key="1">
    <citation type="submission" date="2019-11" db="EMBL/GenBank/DDBJ databases">
        <authorList>
            <person name="He Y."/>
        </authorList>
    </citation>
    <scope>NUCLEOTIDE SEQUENCE [LARGE SCALE GENOMIC DNA]</scope>
    <source>
        <strain evidence="2 3">SCSIO 58843</strain>
    </source>
</reference>
<gene>
    <name evidence="2" type="ORF">GH723_07275</name>
</gene>
<dbReference type="PANTHER" id="PTHR21432">
    <property type="entry name" value="ACETYL-COA HYDROLASE-RELATED"/>
    <property type="match status" value="1"/>
</dbReference>
<keyword evidence="2" id="KW-0808">Transferase</keyword>
<protein>
    <submittedName>
        <fullName evidence="2">Propionyl-CoA--succinate CoA transferase</fullName>
    </submittedName>
</protein>
<dbReference type="Gene3D" id="3.40.1080.20">
    <property type="entry name" value="Acetyl-CoA hydrolase/transferase C-terminal domain"/>
    <property type="match status" value="1"/>
</dbReference>
<dbReference type="Gene3D" id="3.30.750.70">
    <property type="entry name" value="4-hydroxybutyrate coenzyme like domains"/>
    <property type="match status" value="1"/>
</dbReference>
<dbReference type="Gene3D" id="3.40.1080.10">
    <property type="entry name" value="Glutaconate Coenzyme A-transferase"/>
    <property type="match status" value="1"/>
</dbReference>
<accession>A0A5Q2RNP0</accession>
<sequence>MPLANGEPRTVVDAIVDGADQLRDVRIHQMHAMHDRPYLHGAHPGRLGYVAYFLSHVSRPGFHAGHIDLVPCNFSEVPMLLRRLQGPKLVIAAASPPDRHGYFSLGVSADYVSGFIGQVPFFIEANPAMPRTFGRNSVHVTQTVGWVEADYPLVEVEPAAPNETDERIADLIAERIPDGTTLQVGIGSIPNAVLARLTDHRDLGLHTELLSDGVIDLVLSGVLTGTRKRRRPGKHVTTFALGTRALYDFLHENPAVELLPVDYVNDPRVIATEPNFVSINATTEVDFLGQCASETIGGRYWSGSGGQADFARGALYADNGQGFVVLRSTTSDGSFSRIRPQLTNGSVVTTMKNTVDKVVTEFGVAELRGRSIRERTRALIRIAHPDFRDELERDAKELGYI</sequence>
<dbReference type="InterPro" id="IPR038460">
    <property type="entry name" value="AcetylCoA_hyd_C_sf"/>
</dbReference>
<dbReference type="InterPro" id="IPR046433">
    <property type="entry name" value="ActCoA_hydro"/>
</dbReference>
<dbReference type="AlphaFoldDB" id="A0A5Q2RNP0"/>
<dbReference type="GO" id="GO:0006083">
    <property type="term" value="P:acetate metabolic process"/>
    <property type="evidence" value="ECO:0007669"/>
    <property type="project" value="InterPro"/>
</dbReference>
<evidence type="ECO:0000313" key="3">
    <source>
        <dbReference type="Proteomes" id="UP000334019"/>
    </source>
</evidence>
<dbReference type="InterPro" id="IPR037171">
    <property type="entry name" value="NagB/RpiA_transferase-like"/>
</dbReference>
<proteinExistence type="predicted"/>
<feature type="domain" description="Acetyl-CoA hydrolase/transferase C-terminal" evidence="1">
    <location>
        <begin position="242"/>
        <end position="395"/>
    </location>
</feature>